<keyword evidence="1" id="KW-0812">Transmembrane</keyword>
<keyword evidence="1" id="KW-0472">Membrane</keyword>
<dbReference type="RefSeq" id="WP_268266507.1">
    <property type="nucleotide sequence ID" value="NZ_JALQCW010000071.1"/>
</dbReference>
<sequence>MDSQNPFQAPAAELLANQAPAQSPRLYSVAAVGLGTFVGTSVAGAYFITQNLKALGREREVNKVWAMGIGIFIAMTLAGFLLPDSVPGIVFILPPIFAMNTYARQLLGPQLQIHEHFFSLWRAVGIGLLFSLVVVVALIAVVMLSGFE</sequence>
<evidence type="ECO:0000313" key="2">
    <source>
        <dbReference type="EMBL" id="MCK9800847.1"/>
    </source>
</evidence>
<evidence type="ECO:0000256" key="1">
    <source>
        <dbReference type="SAM" id="Phobius"/>
    </source>
</evidence>
<comment type="caution">
    <text evidence="2">The sequence shown here is derived from an EMBL/GenBank/DDBJ whole genome shotgun (WGS) entry which is preliminary data.</text>
</comment>
<gene>
    <name evidence="2" type="ORF">M1B34_24985</name>
</gene>
<dbReference type="Proteomes" id="UP001155059">
    <property type="component" value="Unassembled WGS sequence"/>
</dbReference>
<evidence type="ECO:0000313" key="3">
    <source>
        <dbReference type="Proteomes" id="UP001155059"/>
    </source>
</evidence>
<feature type="transmembrane region" description="Helical" evidence="1">
    <location>
        <begin position="61"/>
        <end position="82"/>
    </location>
</feature>
<accession>A0A9X1YZ86</accession>
<proteinExistence type="predicted"/>
<dbReference type="EMBL" id="JALQCW010000071">
    <property type="protein sequence ID" value="MCK9800847.1"/>
    <property type="molecule type" value="Genomic_DNA"/>
</dbReference>
<protein>
    <submittedName>
        <fullName evidence="2">Uncharacterized protein</fullName>
    </submittedName>
</protein>
<organism evidence="2 3">
    <name type="scientific">Pseudomonas morbosilactucae</name>
    <dbReference type="NCBI Taxonomy" id="2938197"/>
    <lineage>
        <taxon>Bacteria</taxon>
        <taxon>Pseudomonadati</taxon>
        <taxon>Pseudomonadota</taxon>
        <taxon>Gammaproteobacteria</taxon>
        <taxon>Pseudomonadales</taxon>
        <taxon>Pseudomonadaceae</taxon>
        <taxon>Pseudomonas</taxon>
    </lineage>
</organism>
<reference evidence="2 3" key="2">
    <citation type="journal article" date="2023" name="Plant Pathol.">
        <title>Dismantling and reorganizing Pseudomonas marginalis sensu#lato.</title>
        <authorList>
            <person name="Sawada H."/>
            <person name="Fujikawa T."/>
            <person name="Satou M."/>
        </authorList>
    </citation>
    <scope>NUCLEOTIDE SEQUENCE [LARGE SCALE GENOMIC DNA]</scope>
    <source>
        <strain evidence="2 3">MAFF 302030</strain>
    </source>
</reference>
<keyword evidence="1" id="KW-1133">Transmembrane helix</keyword>
<feature type="transmembrane region" description="Helical" evidence="1">
    <location>
        <begin position="26"/>
        <end position="49"/>
    </location>
</feature>
<dbReference type="AlphaFoldDB" id="A0A9X1YZ86"/>
<reference evidence="2 3" key="1">
    <citation type="journal article" date="2022" name="Int. J. Syst. Evol. Microbiol.">
        <title>Pseudomonas aegrilactucae sp. nov. and Pseudomonas morbosilactucae sp. nov., pathogens causing bacterial rot of lettuce in Japan.</title>
        <authorList>
            <person name="Sawada H."/>
            <person name="Fujikawa T."/>
            <person name="Satou M."/>
        </authorList>
    </citation>
    <scope>NUCLEOTIDE SEQUENCE [LARGE SCALE GENOMIC DNA]</scope>
    <source>
        <strain evidence="2 3">MAFF 302030</strain>
    </source>
</reference>
<name>A0A9X1YZ86_9PSED</name>
<feature type="transmembrane region" description="Helical" evidence="1">
    <location>
        <begin position="119"/>
        <end position="144"/>
    </location>
</feature>